<dbReference type="Proteomes" id="UP000514720">
    <property type="component" value="Chromosome"/>
</dbReference>
<dbReference type="Gene3D" id="3.40.50.10170">
    <property type="match status" value="1"/>
</dbReference>
<dbReference type="SUPFAM" id="SSF82549">
    <property type="entry name" value="DAK1/DegV-like"/>
    <property type="match status" value="1"/>
</dbReference>
<evidence type="ECO:0000256" key="2">
    <source>
        <dbReference type="PROSITE-ProRule" id="PRU00268"/>
    </source>
</evidence>
<reference evidence="4 5" key="1">
    <citation type="submission" date="2020-02" db="EMBL/GenBank/DDBJ databases">
        <authorList>
            <person name="Zheng R.K."/>
            <person name="Sun C.M."/>
        </authorList>
    </citation>
    <scope>NUCLEOTIDE SEQUENCE [LARGE SCALE GENOMIC DNA]</scope>
    <source>
        <strain evidence="5">zrk13</strain>
    </source>
</reference>
<dbReference type="EMBL" id="CP048914">
    <property type="protein sequence ID" value="QMS84478.1"/>
    <property type="molecule type" value="Genomic_DNA"/>
</dbReference>
<dbReference type="InterPro" id="IPR043168">
    <property type="entry name" value="DegV_C"/>
</dbReference>
<dbReference type="GO" id="GO:0008289">
    <property type="term" value="F:lipid binding"/>
    <property type="evidence" value="ECO:0007669"/>
    <property type="project" value="UniProtKB-KW"/>
</dbReference>
<dbReference type="PANTHER" id="PTHR33434:SF2">
    <property type="entry name" value="FATTY ACID-BINDING PROTEIN TM_1468"/>
    <property type="match status" value="1"/>
</dbReference>
<sequence>MSKIGLLVCGNSGIDYIEHKYDIPVIRSILLVGDKEYSDYVDITAGDFYQMLADDPSLTPSTAQAATGVILEQYEAMVAKGYDELLVVSISNKLSGTYEGCMLAANMLDDVKVHVFDSKSVSYPEAKMILDAAKMIEEGKTIEEIWNHLEVLRDNHRILFSVETLRYLVKNGRLSGASGFLGSMLKIKPMLEVTKDGRVEAIEKIRTLSKATNRLIEKFLEDLGDKDMEVFLIHANAEERADVVRKAIQKARPDIKEIKAYPLTPVVGAHAGPGVVGVGYIHK</sequence>
<dbReference type="GO" id="GO:1990904">
    <property type="term" value="C:ribonucleoprotein complex"/>
    <property type="evidence" value="ECO:0007669"/>
    <property type="project" value="UniProtKB-UniRule"/>
</dbReference>
<dbReference type="GO" id="GO:0005840">
    <property type="term" value="C:ribosome"/>
    <property type="evidence" value="ECO:0007669"/>
    <property type="project" value="UniProtKB-KW"/>
</dbReference>
<dbReference type="NCBIfam" id="TIGR00762">
    <property type="entry name" value="DegV"/>
    <property type="match status" value="1"/>
</dbReference>
<dbReference type="InterPro" id="IPR003797">
    <property type="entry name" value="DegV"/>
</dbReference>
<evidence type="ECO:0000259" key="3">
    <source>
        <dbReference type="PROSITE" id="PS50881"/>
    </source>
</evidence>
<protein>
    <submittedName>
        <fullName evidence="4">DegV family protein</fullName>
    </submittedName>
</protein>
<dbReference type="KEGG" id="xcl:G4Z02_01525"/>
<keyword evidence="2" id="KW-0689">Ribosomal protein</keyword>
<evidence type="ECO:0000256" key="1">
    <source>
        <dbReference type="ARBA" id="ARBA00023121"/>
    </source>
</evidence>
<dbReference type="Pfam" id="PF02645">
    <property type="entry name" value="DegV"/>
    <property type="match status" value="1"/>
</dbReference>
<dbReference type="InterPro" id="IPR013810">
    <property type="entry name" value="Ribosomal_uS5_N"/>
</dbReference>
<evidence type="ECO:0000313" key="4">
    <source>
        <dbReference type="EMBL" id="QMS84478.1"/>
    </source>
</evidence>
<proteinExistence type="predicted"/>
<dbReference type="GO" id="GO:0003735">
    <property type="term" value="F:structural constituent of ribosome"/>
    <property type="evidence" value="ECO:0007669"/>
    <property type="project" value="UniProtKB-UniRule"/>
</dbReference>
<gene>
    <name evidence="4" type="ORF">G4Z02_01525</name>
</gene>
<evidence type="ECO:0000313" key="5">
    <source>
        <dbReference type="Proteomes" id="UP000514720"/>
    </source>
</evidence>
<keyword evidence="2" id="KW-0687">Ribonucleoprotein</keyword>
<keyword evidence="5" id="KW-1185">Reference proteome</keyword>
<accession>A0A7L7KRQ0</accession>
<keyword evidence="1" id="KW-0446">Lipid-binding</keyword>
<dbReference type="RefSeq" id="WP_258878091.1">
    <property type="nucleotide sequence ID" value="NZ_CP048914.1"/>
</dbReference>
<organism evidence="4 5">
    <name type="scientific">Candidatus Xianfuyuplasma coldseepsis</name>
    <dbReference type="NCBI Taxonomy" id="2782163"/>
    <lineage>
        <taxon>Bacteria</taxon>
        <taxon>Bacillati</taxon>
        <taxon>Mycoplasmatota</taxon>
        <taxon>Mollicutes</taxon>
        <taxon>Candidatus Izemoplasmatales</taxon>
        <taxon>Candidatus Izemoplasmataceae</taxon>
        <taxon>Candidatus Xianfuyuplasma</taxon>
    </lineage>
</organism>
<dbReference type="GO" id="GO:0003723">
    <property type="term" value="F:RNA binding"/>
    <property type="evidence" value="ECO:0007669"/>
    <property type="project" value="InterPro"/>
</dbReference>
<dbReference type="GO" id="GO:0006412">
    <property type="term" value="P:translation"/>
    <property type="evidence" value="ECO:0007669"/>
    <property type="project" value="InterPro"/>
</dbReference>
<dbReference type="PANTHER" id="PTHR33434">
    <property type="entry name" value="DEGV DOMAIN-CONTAINING PROTEIN DR_1986-RELATED"/>
    <property type="match status" value="1"/>
</dbReference>
<feature type="domain" description="S5 DRBM" evidence="3">
    <location>
        <begin position="195"/>
        <end position="258"/>
    </location>
</feature>
<name>A0A7L7KRQ0_9MOLU</name>
<dbReference type="Gene3D" id="3.30.1180.10">
    <property type="match status" value="1"/>
</dbReference>
<dbReference type="PROSITE" id="PS50881">
    <property type="entry name" value="S5_DSRBD"/>
    <property type="match status" value="1"/>
</dbReference>
<dbReference type="PROSITE" id="PS51482">
    <property type="entry name" value="DEGV"/>
    <property type="match status" value="1"/>
</dbReference>
<dbReference type="AlphaFoldDB" id="A0A7L7KRQ0"/>
<dbReference type="InterPro" id="IPR050270">
    <property type="entry name" value="DegV_domain_contain"/>
</dbReference>